<gene>
    <name evidence="5" type="ORF">M011DRAFT_428592</name>
</gene>
<keyword evidence="2" id="KW-0378">Hydrolase</keyword>
<keyword evidence="6" id="KW-1185">Reference proteome</keyword>
<evidence type="ECO:0000259" key="4">
    <source>
        <dbReference type="Pfam" id="PF03959"/>
    </source>
</evidence>
<dbReference type="EMBL" id="MU006586">
    <property type="protein sequence ID" value="KAF2744864.1"/>
    <property type="molecule type" value="Genomic_DNA"/>
</dbReference>
<dbReference type="SUPFAM" id="SSF53474">
    <property type="entry name" value="alpha/beta-Hydrolases"/>
    <property type="match status" value="1"/>
</dbReference>
<dbReference type="GO" id="GO:0005634">
    <property type="term" value="C:nucleus"/>
    <property type="evidence" value="ECO:0007669"/>
    <property type="project" value="TreeGrafter"/>
</dbReference>
<dbReference type="InterPro" id="IPR029058">
    <property type="entry name" value="AB_hydrolase_fold"/>
</dbReference>
<dbReference type="AlphaFoldDB" id="A0A6A6V568"/>
<dbReference type="GO" id="GO:0044550">
    <property type="term" value="P:secondary metabolite biosynthetic process"/>
    <property type="evidence" value="ECO:0007669"/>
    <property type="project" value="TreeGrafter"/>
</dbReference>
<proteinExistence type="inferred from homology"/>
<protein>
    <recommendedName>
        <fullName evidence="4">Serine hydrolase domain-containing protein</fullName>
    </recommendedName>
</protein>
<evidence type="ECO:0000313" key="6">
    <source>
        <dbReference type="Proteomes" id="UP000799440"/>
    </source>
</evidence>
<dbReference type="Proteomes" id="UP000799440">
    <property type="component" value="Unassembled WGS sequence"/>
</dbReference>
<feature type="domain" description="Serine hydrolase" evidence="4">
    <location>
        <begin position="23"/>
        <end position="254"/>
    </location>
</feature>
<dbReference type="Pfam" id="PF03959">
    <property type="entry name" value="FSH1"/>
    <property type="match status" value="1"/>
</dbReference>
<evidence type="ECO:0000256" key="3">
    <source>
        <dbReference type="SAM" id="MobiDB-lite"/>
    </source>
</evidence>
<dbReference type="InterPro" id="IPR050593">
    <property type="entry name" value="LovG"/>
</dbReference>
<name>A0A6A6V568_9PLEO</name>
<dbReference type="Gene3D" id="3.40.50.1820">
    <property type="entry name" value="alpha/beta hydrolase"/>
    <property type="match status" value="1"/>
</dbReference>
<evidence type="ECO:0000256" key="2">
    <source>
        <dbReference type="ARBA" id="ARBA00022801"/>
    </source>
</evidence>
<dbReference type="GO" id="GO:0016787">
    <property type="term" value="F:hydrolase activity"/>
    <property type="evidence" value="ECO:0007669"/>
    <property type="project" value="UniProtKB-KW"/>
</dbReference>
<organism evidence="5 6">
    <name type="scientific">Sporormia fimetaria CBS 119925</name>
    <dbReference type="NCBI Taxonomy" id="1340428"/>
    <lineage>
        <taxon>Eukaryota</taxon>
        <taxon>Fungi</taxon>
        <taxon>Dikarya</taxon>
        <taxon>Ascomycota</taxon>
        <taxon>Pezizomycotina</taxon>
        <taxon>Dothideomycetes</taxon>
        <taxon>Pleosporomycetidae</taxon>
        <taxon>Pleosporales</taxon>
        <taxon>Sporormiaceae</taxon>
        <taxon>Sporormia</taxon>
    </lineage>
</organism>
<dbReference type="OrthoDB" id="414698at2759"/>
<feature type="compositionally biased region" description="Polar residues" evidence="3">
    <location>
        <begin position="1"/>
        <end position="17"/>
    </location>
</feature>
<reference evidence="5" key="1">
    <citation type="journal article" date="2020" name="Stud. Mycol.">
        <title>101 Dothideomycetes genomes: a test case for predicting lifestyles and emergence of pathogens.</title>
        <authorList>
            <person name="Haridas S."/>
            <person name="Albert R."/>
            <person name="Binder M."/>
            <person name="Bloem J."/>
            <person name="Labutti K."/>
            <person name="Salamov A."/>
            <person name="Andreopoulos B."/>
            <person name="Baker S."/>
            <person name="Barry K."/>
            <person name="Bills G."/>
            <person name="Bluhm B."/>
            <person name="Cannon C."/>
            <person name="Castanera R."/>
            <person name="Culley D."/>
            <person name="Daum C."/>
            <person name="Ezra D."/>
            <person name="Gonzalez J."/>
            <person name="Henrissat B."/>
            <person name="Kuo A."/>
            <person name="Liang C."/>
            <person name="Lipzen A."/>
            <person name="Lutzoni F."/>
            <person name="Magnuson J."/>
            <person name="Mondo S."/>
            <person name="Nolan M."/>
            <person name="Ohm R."/>
            <person name="Pangilinan J."/>
            <person name="Park H.-J."/>
            <person name="Ramirez L."/>
            <person name="Alfaro M."/>
            <person name="Sun H."/>
            <person name="Tritt A."/>
            <person name="Yoshinaga Y."/>
            <person name="Zwiers L.-H."/>
            <person name="Turgeon B."/>
            <person name="Goodwin S."/>
            <person name="Spatafora J."/>
            <person name="Crous P."/>
            <person name="Grigoriev I."/>
        </authorList>
    </citation>
    <scope>NUCLEOTIDE SEQUENCE</scope>
    <source>
        <strain evidence="5">CBS 119925</strain>
    </source>
</reference>
<dbReference type="PANTHER" id="PTHR48070">
    <property type="entry name" value="ESTERASE OVCA2"/>
    <property type="match status" value="1"/>
</dbReference>
<evidence type="ECO:0000256" key="1">
    <source>
        <dbReference type="ARBA" id="ARBA00005863"/>
    </source>
</evidence>
<accession>A0A6A6V568</accession>
<sequence>MQQQNPTYITPSTSPRSGSGERQKPTLLAFHGSGSNGTIHTVQLARLTRLLKPHFDIKALDAPFASAAGPGILPFFEGCGPFHRWLPPSEKLTLNSMKRGEASGTMAPEVESLISATCREIQASGSKVVGVVGFSQGTRVVAGILKGVQLRGALREEGGEGEWLDGIKFGMSVCASYPPPLLPEVVVSALDKLGDEERKEKMEEKIKMPTLHVQGKQDEWAWAGEALIKGFYDEGESEVLELDMGHHYPVAVEENERIARWVVDVWTG</sequence>
<feature type="region of interest" description="Disordered" evidence="3">
    <location>
        <begin position="1"/>
        <end position="32"/>
    </location>
</feature>
<comment type="similarity">
    <text evidence="1">Belongs to the LovG family.</text>
</comment>
<dbReference type="InterPro" id="IPR005645">
    <property type="entry name" value="FSH-like_dom"/>
</dbReference>
<dbReference type="PANTHER" id="PTHR48070:SF3">
    <property type="entry name" value="ESTERASE DBAE-RELATED"/>
    <property type="match status" value="1"/>
</dbReference>
<dbReference type="GO" id="GO:0005737">
    <property type="term" value="C:cytoplasm"/>
    <property type="evidence" value="ECO:0007669"/>
    <property type="project" value="TreeGrafter"/>
</dbReference>
<feature type="non-terminal residue" evidence="5">
    <location>
        <position position="268"/>
    </location>
</feature>
<evidence type="ECO:0000313" key="5">
    <source>
        <dbReference type="EMBL" id="KAF2744864.1"/>
    </source>
</evidence>